<proteinExistence type="predicted"/>
<dbReference type="InParanoid" id="A0A1V8T445"/>
<dbReference type="OrthoDB" id="3938057at2759"/>
<feature type="compositionally biased region" description="Acidic residues" evidence="1">
    <location>
        <begin position="126"/>
        <end position="137"/>
    </location>
</feature>
<sequence>MAKDTATAEKTYSSDLFVALLAVFQKKAGTLGNADYEFMAAAVGSTATALQHKFREPKKEAAELLTKEGNGETATPKSGKKRGKKVQAAADGEEDDEASPTPAKKQKKYVRNKKGDPVKQEKTSDDEGGEAGEEGQEGGEFVADSHFDDVVGDA</sequence>
<organism evidence="2 3">
    <name type="scientific">Cryoendolithus antarcticus</name>
    <dbReference type="NCBI Taxonomy" id="1507870"/>
    <lineage>
        <taxon>Eukaryota</taxon>
        <taxon>Fungi</taxon>
        <taxon>Dikarya</taxon>
        <taxon>Ascomycota</taxon>
        <taxon>Pezizomycotina</taxon>
        <taxon>Dothideomycetes</taxon>
        <taxon>Dothideomycetidae</taxon>
        <taxon>Cladosporiales</taxon>
        <taxon>Cladosporiaceae</taxon>
        <taxon>Cryoendolithus</taxon>
    </lineage>
</organism>
<reference evidence="3" key="1">
    <citation type="submission" date="2017-03" db="EMBL/GenBank/DDBJ databases">
        <title>Genomes of endolithic fungi from Antarctica.</title>
        <authorList>
            <person name="Coleine C."/>
            <person name="Masonjones S."/>
            <person name="Stajich J.E."/>
        </authorList>
    </citation>
    <scope>NUCLEOTIDE SEQUENCE [LARGE SCALE GENOMIC DNA]</scope>
    <source>
        <strain evidence="3">CCFEE 5527</strain>
    </source>
</reference>
<feature type="compositionally biased region" description="Basic and acidic residues" evidence="1">
    <location>
        <begin position="53"/>
        <end position="70"/>
    </location>
</feature>
<name>A0A1V8T445_9PEZI</name>
<accession>A0A1V8T445</accession>
<feature type="region of interest" description="Disordered" evidence="1">
    <location>
        <begin position="46"/>
        <end position="154"/>
    </location>
</feature>
<keyword evidence="3" id="KW-1185">Reference proteome</keyword>
<dbReference type="EMBL" id="NAJO01000017">
    <property type="protein sequence ID" value="OQO06183.1"/>
    <property type="molecule type" value="Genomic_DNA"/>
</dbReference>
<dbReference type="AlphaFoldDB" id="A0A1V8T445"/>
<dbReference type="Proteomes" id="UP000192596">
    <property type="component" value="Unassembled WGS sequence"/>
</dbReference>
<evidence type="ECO:0000313" key="3">
    <source>
        <dbReference type="Proteomes" id="UP000192596"/>
    </source>
</evidence>
<evidence type="ECO:0000256" key="1">
    <source>
        <dbReference type="SAM" id="MobiDB-lite"/>
    </source>
</evidence>
<gene>
    <name evidence="2" type="ORF">B0A48_08771</name>
</gene>
<protein>
    <submittedName>
        <fullName evidence="2">Uncharacterized protein</fullName>
    </submittedName>
</protein>
<feature type="compositionally biased region" description="Basic and acidic residues" evidence="1">
    <location>
        <begin position="143"/>
        <end position="154"/>
    </location>
</feature>
<evidence type="ECO:0000313" key="2">
    <source>
        <dbReference type="EMBL" id="OQO06183.1"/>
    </source>
</evidence>
<feature type="compositionally biased region" description="Basic and acidic residues" evidence="1">
    <location>
        <begin position="113"/>
        <end position="125"/>
    </location>
</feature>
<comment type="caution">
    <text evidence="2">The sequence shown here is derived from an EMBL/GenBank/DDBJ whole genome shotgun (WGS) entry which is preliminary data.</text>
</comment>